<evidence type="ECO:0000313" key="3">
    <source>
        <dbReference type="EMBL" id="PIK58594.1"/>
    </source>
</evidence>
<feature type="compositionally biased region" description="Basic and acidic residues" evidence="1">
    <location>
        <begin position="239"/>
        <end position="250"/>
    </location>
</feature>
<keyword evidence="4" id="KW-1185">Reference proteome</keyword>
<feature type="region of interest" description="Disordered" evidence="1">
    <location>
        <begin position="122"/>
        <end position="250"/>
    </location>
</feature>
<dbReference type="SUPFAM" id="SSF50249">
    <property type="entry name" value="Nucleic acid-binding proteins"/>
    <property type="match status" value="1"/>
</dbReference>
<feature type="compositionally biased region" description="Basic residues" evidence="1">
    <location>
        <begin position="196"/>
        <end position="207"/>
    </location>
</feature>
<feature type="domain" description="S1 motif" evidence="2">
    <location>
        <begin position="36"/>
        <end position="112"/>
    </location>
</feature>
<dbReference type="InterPro" id="IPR003029">
    <property type="entry name" value="S1_domain"/>
</dbReference>
<dbReference type="PROSITE" id="PS50126">
    <property type="entry name" value="S1"/>
    <property type="match status" value="1"/>
</dbReference>
<dbReference type="Proteomes" id="UP000230750">
    <property type="component" value="Unassembled WGS sequence"/>
</dbReference>
<sequence length="278" mass="32078">MEPDNHVSLSVRPRVEQKKVKDMDNDIQKIDDLRVGQEVKGYIMDVKDDKIMVGVSRSIQGTMNTSALTSILKKQLTPGNPISVIVSKNTDASSGTAFFKDKRRPNYFVSVKRKEELIIDDEMSSDEESMEESKPVKVKRKDVESEGERRMRMRKKSRRSWKNQQRGEFHKRNLESDSESEEDEPTSAVSVDEKKGRKGKGRDKKARLQINVKDAWDEEARDFVESKDDSDSESEEEEKEVKQVAKKQTKQERLAKAKAEEDFLFKVFSLFNLILIPT</sequence>
<organism evidence="3 4">
    <name type="scientific">Stichopus japonicus</name>
    <name type="common">Sea cucumber</name>
    <dbReference type="NCBI Taxonomy" id="307972"/>
    <lineage>
        <taxon>Eukaryota</taxon>
        <taxon>Metazoa</taxon>
        <taxon>Echinodermata</taxon>
        <taxon>Eleutherozoa</taxon>
        <taxon>Echinozoa</taxon>
        <taxon>Holothuroidea</taxon>
        <taxon>Aspidochirotacea</taxon>
        <taxon>Aspidochirotida</taxon>
        <taxon>Stichopodidae</taxon>
        <taxon>Apostichopus</taxon>
    </lineage>
</organism>
<dbReference type="InterPro" id="IPR012340">
    <property type="entry name" value="NA-bd_OB-fold"/>
</dbReference>
<comment type="caution">
    <text evidence="3">The sequence shown here is derived from an EMBL/GenBank/DDBJ whole genome shotgun (WGS) entry which is preliminary data.</text>
</comment>
<evidence type="ECO:0000256" key="1">
    <source>
        <dbReference type="SAM" id="MobiDB-lite"/>
    </source>
</evidence>
<evidence type="ECO:0000259" key="2">
    <source>
        <dbReference type="PROSITE" id="PS50126"/>
    </source>
</evidence>
<gene>
    <name evidence="3" type="ORF">BSL78_04500</name>
</gene>
<feature type="compositionally biased region" description="Basic and acidic residues" evidence="1">
    <location>
        <begin position="165"/>
        <end position="175"/>
    </location>
</feature>
<feature type="compositionally biased region" description="Basic and acidic residues" evidence="1">
    <location>
        <begin position="131"/>
        <end position="150"/>
    </location>
</feature>
<evidence type="ECO:0000313" key="4">
    <source>
        <dbReference type="Proteomes" id="UP000230750"/>
    </source>
</evidence>
<feature type="compositionally biased region" description="Acidic residues" evidence="1">
    <location>
        <begin position="176"/>
        <end position="185"/>
    </location>
</feature>
<proteinExistence type="predicted"/>
<protein>
    <recommendedName>
        <fullName evidence="2">S1 motif domain-containing protein</fullName>
    </recommendedName>
</protein>
<dbReference type="GO" id="GO:0003676">
    <property type="term" value="F:nucleic acid binding"/>
    <property type="evidence" value="ECO:0007669"/>
    <property type="project" value="InterPro"/>
</dbReference>
<feature type="compositionally biased region" description="Basic residues" evidence="1">
    <location>
        <begin position="151"/>
        <end position="161"/>
    </location>
</feature>
<dbReference type="EMBL" id="MRZV01000108">
    <property type="protein sequence ID" value="PIK58594.1"/>
    <property type="molecule type" value="Genomic_DNA"/>
</dbReference>
<dbReference type="AlphaFoldDB" id="A0A2G8LEA4"/>
<name>A0A2G8LEA4_STIJA</name>
<accession>A0A2G8LEA4</accession>
<reference evidence="3 4" key="1">
    <citation type="journal article" date="2017" name="PLoS Biol.">
        <title>The sea cucumber genome provides insights into morphological evolution and visceral regeneration.</title>
        <authorList>
            <person name="Zhang X."/>
            <person name="Sun L."/>
            <person name="Yuan J."/>
            <person name="Sun Y."/>
            <person name="Gao Y."/>
            <person name="Zhang L."/>
            <person name="Li S."/>
            <person name="Dai H."/>
            <person name="Hamel J.F."/>
            <person name="Liu C."/>
            <person name="Yu Y."/>
            <person name="Liu S."/>
            <person name="Lin W."/>
            <person name="Guo K."/>
            <person name="Jin S."/>
            <person name="Xu P."/>
            <person name="Storey K.B."/>
            <person name="Huan P."/>
            <person name="Zhang T."/>
            <person name="Zhou Y."/>
            <person name="Zhang J."/>
            <person name="Lin C."/>
            <person name="Li X."/>
            <person name="Xing L."/>
            <person name="Huo D."/>
            <person name="Sun M."/>
            <person name="Wang L."/>
            <person name="Mercier A."/>
            <person name="Li F."/>
            <person name="Yang H."/>
            <person name="Xiang J."/>
        </authorList>
    </citation>
    <scope>NUCLEOTIDE SEQUENCE [LARGE SCALE GENOMIC DNA]</scope>
    <source>
        <strain evidence="3">Shaxun</strain>
        <tissue evidence="3">Muscle</tissue>
    </source>
</reference>